<evidence type="ECO:0000313" key="1">
    <source>
        <dbReference type="EMBL" id="CAE7034768.1"/>
    </source>
</evidence>
<gene>
    <name evidence="1" type="ORF">SNAT2548_LOCUS4172</name>
</gene>
<dbReference type="Proteomes" id="UP000604046">
    <property type="component" value="Unassembled WGS sequence"/>
</dbReference>
<proteinExistence type="predicted"/>
<sequence length="264" mass="28579">MASCVRRSDGRAINTSRPFDVALLRVLRQDNVDPLKEVEVRRIPTCELFCPSPPPPPGYVKLHDLLLVDENGTEINRDPAYTCASGWTGTPNHTCSINSTTCAVPVSLQGCFQMLPCKPIDPRSFDVCTFNITDCVEKSQTTIAEYTGPAPGAACQLSCREPMRGKGVASVIWAYLGHLGVSAQPFFGGFLAIVSLGYLRGSPILGNAHFLCLSPPLCMAFLQVTTQMPPALTVTSIPPEGCNMTCRRCLLASGVRWMLLNIVC</sequence>
<evidence type="ECO:0000313" key="2">
    <source>
        <dbReference type="Proteomes" id="UP000604046"/>
    </source>
</evidence>
<name>A0A812IJ98_9DINO</name>
<dbReference type="AlphaFoldDB" id="A0A812IJ98"/>
<dbReference type="EMBL" id="CAJNDS010000258">
    <property type="protein sequence ID" value="CAE7034768.1"/>
    <property type="molecule type" value="Genomic_DNA"/>
</dbReference>
<accession>A0A812IJ98</accession>
<comment type="caution">
    <text evidence="1">The sequence shown here is derived from an EMBL/GenBank/DDBJ whole genome shotgun (WGS) entry which is preliminary data.</text>
</comment>
<reference evidence="1" key="1">
    <citation type="submission" date="2021-02" db="EMBL/GenBank/DDBJ databases">
        <authorList>
            <person name="Dougan E. K."/>
            <person name="Rhodes N."/>
            <person name="Thang M."/>
            <person name="Chan C."/>
        </authorList>
    </citation>
    <scope>NUCLEOTIDE SEQUENCE</scope>
</reference>
<organism evidence="1 2">
    <name type="scientific">Symbiodinium natans</name>
    <dbReference type="NCBI Taxonomy" id="878477"/>
    <lineage>
        <taxon>Eukaryota</taxon>
        <taxon>Sar</taxon>
        <taxon>Alveolata</taxon>
        <taxon>Dinophyceae</taxon>
        <taxon>Suessiales</taxon>
        <taxon>Symbiodiniaceae</taxon>
        <taxon>Symbiodinium</taxon>
    </lineage>
</organism>
<dbReference type="OrthoDB" id="431534at2759"/>
<keyword evidence="2" id="KW-1185">Reference proteome</keyword>
<protein>
    <submittedName>
        <fullName evidence="1">Uncharacterized protein</fullName>
    </submittedName>
</protein>